<evidence type="ECO:0000313" key="1">
    <source>
        <dbReference type="EMBL" id="KDO25381.1"/>
    </source>
</evidence>
<organism evidence="1 2">
    <name type="scientific">Saprolegnia parasitica (strain CBS 223.65)</name>
    <dbReference type="NCBI Taxonomy" id="695850"/>
    <lineage>
        <taxon>Eukaryota</taxon>
        <taxon>Sar</taxon>
        <taxon>Stramenopiles</taxon>
        <taxon>Oomycota</taxon>
        <taxon>Saprolegniomycetes</taxon>
        <taxon>Saprolegniales</taxon>
        <taxon>Saprolegniaceae</taxon>
        <taxon>Saprolegnia</taxon>
    </lineage>
</organism>
<dbReference type="OMA" id="WSICHAT"/>
<dbReference type="AlphaFoldDB" id="A0A067CFQ4"/>
<protein>
    <recommendedName>
        <fullName evidence="3">F-box domain-containing protein</fullName>
    </recommendedName>
</protein>
<dbReference type="VEuPathDB" id="FungiDB:SPRG_09322"/>
<sequence>MTTDNRAAMWPLPPIALQILHYLDDADDALAFLSAAPYDSLDDALDALRTLLAFDSEFSLWPTADIASLEAAYNVSPSVVAKALPLLKKIDLGFCKHHWSICHATELPPTTAVIASVDLDVISVPTVLGKWLPNLVDLKVTNLSSLDFAAIVQDSLSVCRGLITLTMNQEEMLNQGTFDAALIAIAAYCPQVERISVGSSSVSLMSDCETLLAWLALPTARHLELECTKFAWELGKELATVMLTSSTLETLELTGVSSLMRAILSPSSPPLPPQLRHLAIWELYSMENEYDDTLCPFDQSDAAALAAKIATSHLESLELGSQYPSDVAAVIPVLQQLPTLTKLSLHGVVLSAFAPLRQLLHLEINEATFTDEAIKCLAVLLGSSPKLVHLDLGWDSLYQNFPPDHQVEMILSALPHWLSHRGTTCNVSLPIMTEASAAALIAALAKTRNSHRVTCLIATSGLSLHYKKQLVAALASTSRMALCILGADRFEFVALEAYGRQHQLTIAYRKESTTAAKECWFHSPRR</sequence>
<gene>
    <name evidence="1" type="ORF">SPRG_09322</name>
</gene>
<dbReference type="Gene3D" id="3.80.10.10">
    <property type="entry name" value="Ribonuclease Inhibitor"/>
    <property type="match status" value="2"/>
</dbReference>
<evidence type="ECO:0008006" key="3">
    <source>
        <dbReference type="Google" id="ProtNLM"/>
    </source>
</evidence>
<evidence type="ECO:0000313" key="2">
    <source>
        <dbReference type="Proteomes" id="UP000030745"/>
    </source>
</evidence>
<keyword evidence="2" id="KW-1185">Reference proteome</keyword>
<name>A0A067CFQ4_SAPPC</name>
<dbReference type="KEGG" id="spar:SPRG_09322"/>
<dbReference type="InterPro" id="IPR032675">
    <property type="entry name" value="LRR_dom_sf"/>
</dbReference>
<dbReference type="GeneID" id="24131492"/>
<dbReference type="EMBL" id="KK583232">
    <property type="protein sequence ID" value="KDO25381.1"/>
    <property type="molecule type" value="Genomic_DNA"/>
</dbReference>
<proteinExistence type="predicted"/>
<reference evidence="1 2" key="1">
    <citation type="journal article" date="2013" name="PLoS Genet.">
        <title>Distinctive expansion of potential virulence genes in the genome of the oomycete fish pathogen Saprolegnia parasitica.</title>
        <authorList>
            <person name="Jiang R.H."/>
            <person name="de Bruijn I."/>
            <person name="Haas B.J."/>
            <person name="Belmonte R."/>
            <person name="Lobach L."/>
            <person name="Christie J."/>
            <person name="van den Ackerveken G."/>
            <person name="Bottin A."/>
            <person name="Bulone V."/>
            <person name="Diaz-Moreno S.M."/>
            <person name="Dumas B."/>
            <person name="Fan L."/>
            <person name="Gaulin E."/>
            <person name="Govers F."/>
            <person name="Grenville-Briggs L.J."/>
            <person name="Horner N.R."/>
            <person name="Levin J.Z."/>
            <person name="Mammella M."/>
            <person name="Meijer H.J."/>
            <person name="Morris P."/>
            <person name="Nusbaum C."/>
            <person name="Oome S."/>
            <person name="Phillips A.J."/>
            <person name="van Rooyen D."/>
            <person name="Rzeszutek E."/>
            <person name="Saraiva M."/>
            <person name="Secombes C.J."/>
            <person name="Seidl M.F."/>
            <person name="Snel B."/>
            <person name="Stassen J.H."/>
            <person name="Sykes S."/>
            <person name="Tripathy S."/>
            <person name="van den Berg H."/>
            <person name="Vega-Arreguin J.C."/>
            <person name="Wawra S."/>
            <person name="Young S.K."/>
            <person name="Zeng Q."/>
            <person name="Dieguez-Uribeondo J."/>
            <person name="Russ C."/>
            <person name="Tyler B.M."/>
            <person name="van West P."/>
        </authorList>
    </citation>
    <scope>NUCLEOTIDE SEQUENCE [LARGE SCALE GENOMIC DNA]</scope>
    <source>
        <strain evidence="1 2">CBS 223.65</strain>
    </source>
</reference>
<dbReference type="SUPFAM" id="SSF52047">
    <property type="entry name" value="RNI-like"/>
    <property type="match status" value="1"/>
</dbReference>
<dbReference type="Proteomes" id="UP000030745">
    <property type="component" value="Unassembled WGS sequence"/>
</dbReference>
<dbReference type="RefSeq" id="XP_012203809.1">
    <property type="nucleotide sequence ID" value="XM_012348419.1"/>
</dbReference>
<accession>A0A067CFQ4</accession>